<dbReference type="InterPro" id="IPR003811">
    <property type="entry name" value="G3P_acylTferase_PlsY"/>
</dbReference>
<dbReference type="AlphaFoldDB" id="A0A645HBW0"/>
<keyword evidence="6" id="KW-0443">Lipid metabolism</keyword>
<evidence type="ECO:0000256" key="4">
    <source>
        <dbReference type="ARBA" id="ARBA00022692"/>
    </source>
</evidence>
<dbReference type="GO" id="GO:0005886">
    <property type="term" value="C:plasma membrane"/>
    <property type="evidence" value="ECO:0007669"/>
    <property type="project" value="InterPro"/>
</dbReference>
<evidence type="ECO:0000313" key="11">
    <source>
        <dbReference type="EMBL" id="MPN36200.1"/>
    </source>
</evidence>
<feature type="transmembrane region" description="Helical" evidence="10">
    <location>
        <begin position="89"/>
        <end position="111"/>
    </location>
</feature>
<feature type="transmembrane region" description="Helical" evidence="10">
    <location>
        <begin position="117"/>
        <end position="136"/>
    </location>
</feature>
<keyword evidence="7 10" id="KW-0472">Membrane</keyword>
<dbReference type="EMBL" id="VSSQ01090198">
    <property type="protein sequence ID" value="MPN36200.1"/>
    <property type="molecule type" value="Genomic_DNA"/>
</dbReference>
<evidence type="ECO:0000256" key="5">
    <source>
        <dbReference type="ARBA" id="ARBA00022989"/>
    </source>
</evidence>
<evidence type="ECO:0000256" key="8">
    <source>
        <dbReference type="ARBA" id="ARBA00023209"/>
    </source>
</evidence>
<accession>A0A645HBW0</accession>
<keyword evidence="1" id="KW-1003">Cell membrane</keyword>
<reference evidence="11" key="1">
    <citation type="submission" date="2019-08" db="EMBL/GenBank/DDBJ databases">
        <authorList>
            <person name="Kucharzyk K."/>
            <person name="Murdoch R.W."/>
            <person name="Higgins S."/>
            <person name="Loffler F."/>
        </authorList>
    </citation>
    <scope>NUCLEOTIDE SEQUENCE</scope>
</reference>
<name>A0A645HBW0_9ZZZZ</name>
<keyword evidence="11" id="KW-0012">Acyltransferase</keyword>
<sequence>MLTGDVLKGTAGVLLGRLIFSLLVPDVAVLYGAYIAAIAALLGHLFPLYFGFKGGKGISVVAGAVFAIKPPIVIALVLVFIAMVLITRIVSLSSITVAALYPVFTFVYFTLWGNGEGMPWLNTLFAAILGGIIIYMHRANIKRLRNGTEYKFGEKKKEPQEEPQEKP</sequence>
<dbReference type="GO" id="GO:0008654">
    <property type="term" value="P:phospholipid biosynthetic process"/>
    <property type="evidence" value="ECO:0007669"/>
    <property type="project" value="UniProtKB-KW"/>
</dbReference>
<feature type="transmembrane region" description="Helical" evidence="10">
    <location>
        <begin position="58"/>
        <end position="82"/>
    </location>
</feature>
<dbReference type="PANTHER" id="PTHR30309:SF0">
    <property type="entry name" value="GLYCEROL-3-PHOSPHATE ACYLTRANSFERASE-RELATED"/>
    <property type="match status" value="1"/>
</dbReference>
<organism evidence="11">
    <name type="scientific">bioreactor metagenome</name>
    <dbReference type="NCBI Taxonomy" id="1076179"/>
    <lineage>
        <taxon>unclassified sequences</taxon>
        <taxon>metagenomes</taxon>
        <taxon>ecological metagenomes</taxon>
    </lineage>
</organism>
<dbReference type="GO" id="GO:0043772">
    <property type="term" value="F:acyl-phosphate glycerol-3-phosphate acyltransferase activity"/>
    <property type="evidence" value="ECO:0007669"/>
    <property type="project" value="InterPro"/>
</dbReference>
<evidence type="ECO:0000256" key="7">
    <source>
        <dbReference type="ARBA" id="ARBA00023136"/>
    </source>
</evidence>
<evidence type="ECO:0000256" key="9">
    <source>
        <dbReference type="ARBA" id="ARBA00023264"/>
    </source>
</evidence>
<keyword evidence="4 10" id="KW-0812">Transmembrane</keyword>
<keyword evidence="9" id="KW-1208">Phospholipid metabolism</keyword>
<dbReference type="Pfam" id="PF02660">
    <property type="entry name" value="G3P_acyltransf"/>
    <property type="match status" value="1"/>
</dbReference>
<dbReference type="PANTHER" id="PTHR30309">
    <property type="entry name" value="INNER MEMBRANE PROTEIN YGIH"/>
    <property type="match status" value="1"/>
</dbReference>
<keyword evidence="5 10" id="KW-1133">Transmembrane helix</keyword>
<evidence type="ECO:0000256" key="10">
    <source>
        <dbReference type="SAM" id="Phobius"/>
    </source>
</evidence>
<keyword evidence="3 11" id="KW-0808">Transferase</keyword>
<evidence type="ECO:0000256" key="1">
    <source>
        <dbReference type="ARBA" id="ARBA00022475"/>
    </source>
</evidence>
<keyword evidence="2" id="KW-0444">Lipid biosynthesis</keyword>
<evidence type="ECO:0000256" key="6">
    <source>
        <dbReference type="ARBA" id="ARBA00023098"/>
    </source>
</evidence>
<proteinExistence type="predicted"/>
<feature type="transmembrane region" description="Helical" evidence="10">
    <location>
        <begin position="31"/>
        <end position="52"/>
    </location>
</feature>
<protein>
    <submittedName>
        <fullName evidence="11">Glycerol-3-phosphate acyltransferase</fullName>
        <ecNumber evidence="11">2.3.1.15</ecNumber>
    </submittedName>
</protein>
<keyword evidence="8" id="KW-0594">Phospholipid biosynthesis</keyword>
<evidence type="ECO:0000256" key="3">
    <source>
        <dbReference type="ARBA" id="ARBA00022679"/>
    </source>
</evidence>
<gene>
    <name evidence="11" type="primary">plsY_40</name>
    <name evidence="11" type="ORF">SDC9_183708</name>
</gene>
<evidence type="ECO:0000256" key="2">
    <source>
        <dbReference type="ARBA" id="ARBA00022516"/>
    </source>
</evidence>
<dbReference type="GO" id="GO:0004366">
    <property type="term" value="F:glycerol-3-phosphate O-acyltransferase activity"/>
    <property type="evidence" value="ECO:0007669"/>
    <property type="project" value="UniProtKB-EC"/>
</dbReference>
<dbReference type="SMART" id="SM01207">
    <property type="entry name" value="G3P_acyltransf"/>
    <property type="match status" value="1"/>
</dbReference>
<comment type="caution">
    <text evidence="11">The sequence shown here is derived from an EMBL/GenBank/DDBJ whole genome shotgun (WGS) entry which is preliminary data.</text>
</comment>
<dbReference type="EC" id="2.3.1.15" evidence="11"/>